<dbReference type="GO" id="GO:0016757">
    <property type="term" value="F:glycosyltransferase activity"/>
    <property type="evidence" value="ECO:0007669"/>
    <property type="project" value="InterPro"/>
</dbReference>
<comment type="caution">
    <text evidence="3">The sequence shown here is derived from an EMBL/GenBank/DDBJ whole genome shotgun (WGS) entry which is preliminary data.</text>
</comment>
<dbReference type="Pfam" id="PF13439">
    <property type="entry name" value="Glyco_transf_4"/>
    <property type="match status" value="1"/>
</dbReference>
<dbReference type="EMBL" id="LCCD01000007">
    <property type="protein sequence ID" value="KKS25224.1"/>
    <property type="molecule type" value="Genomic_DNA"/>
</dbReference>
<dbReference type="InterPro" id="IPR001296">
    <property type="entry name" value="Glyco_trans_1"/>
</dbReference>
<dbReference type="SUPFAM" id="SSF53756">
    <property type="entry name" value="UDP-Glycosyltransferase/glycogen phosphorylase"/>
    <property type="match status" value="1"/>
</dbReference>
<evidence type="ECO:0000313" key="3">
    <source>
        <dbReference type="EMBL" id="KKS25224.1"/>
    </source>
</evidence>
<sequence length="394" mass="44855">MKLAFIHNDKKLGTGAHYINELMAIKLRGRGVEVKNFYPRTSLIDPPIHLKGFSNILFFYSLLEKKNEIMRFNLVQGTTYTPLPFLAFNIPVVSHFGSTTRGFLESTPQAKDLLSDTRRLWYRLKKDGILPELNVISRKPMRDIADMEEYVARKADAVIAASENVKTELIEAGVNPDKISVIHNAIEDYWFEKSLKPIVSDPAIVFLGRLGGDAFTLKLKGLDRLVHLYSKFPKVKKVTICLISNKKLKDWLRVWFERHQMFVNFKKDLIPNIVDAQAGSVLFIPSRYEGFSLSLIEGMSQGLIPVSYPVGVAPEIIVNGENGFLISSQAEAVSVIENILKDETLRRKLSESAYQTSLKFRSDVIVEELLNLYSRTLREYTHPQKAIINKNSHR</sequence>
<evidence type="ECO:0000313" key="4">
    <source>
        <dbReference type="Proteomes" id="UP000033856"/>
    </source>
</evidence>
<feature type="domain" description="Glycosyl transferase family 1" evidence="1">
    <location>
        <begin position="218"/>
        <end position="355"/>
    </location>
</feature>
<dbReference type="CDD" id="cd03801">
    <property type="entry name" value="GT4_PimA-like"/>
    <property type="match status" value="1"/>
</dbReference>
<dbReference type="AlphaFoldDB" id="A0A0G0XK10"/>
<organism evidence="3 4">
    <name type="scientific">Candidatus Jorgensenbacteria bacterium GW2011_GWF2_41_8</name>
    <dbReference type="NCBI Taxonomy" id="1618667"/>
    <lineage>
        <taxon>Bacteria</taxon>
        <taxon>Candidatus Joergenseniibacteriota</taxon>
    </lineage>
</organism>
<dbReference type="Gene3D" id="3.40.50.2000">
    <property type="entry name" value="Glycogen Phosphorylase B"/>
    <property type="match status" value="2"/>
</dbReference>
<reference evidence="3 4" key="1">
    <citation type="journal article" date="2015" name="Nature">
        <title>rRNA introns, odd ribosomes, and small enigmatic genomes across a large radiation of phyla.</title>
        <authorList>
            <person name="Brown C.T."/>
            <person name="Hug L.A."/>
            <person name="Thomas B.C."/>
            <person name="Sharon I."/>
            <person name="Castelle C.J."/>
            <person name="Singh A."/>
            <person name="Wilkins M.J."/>
            <person name="Williams K.H."/>
            <person name="Banfield J.F."/>
        </authorList>
    </citation>
    <scope>NUCLEOTIDE SEQUENCE [LARGE SCALE GENOMIC DNA]</scope>
</reference>
<proteinExistence type="predicted"/>
<accession>A0A0G0XK10</accession>
<dbReference type="PANTHER" id="PTHR12526">
    <property type="entry name" value="GLYCOSYLTRANSFERASE"/>
    <property type="match status" value="1"/>
</dbReference>
<gene>
    <name evidence="3" type="ORF">UU83_C0007G0003</name>
</gene>
<evidence type="ECO:0000259" key="2">
    <source>
        <dbReference type="Pfam" id="PF13439"/>
    </source>
</evidence>
<dbReference type="Proteomes" id="UP000033856">
    <property type="component" value="Unassembled WGS sequence"/>
</dbReference>
<feature type="domain" description="Glycosyltransferase subfamily 4-like N-terminal" evidence="2">
    <location>
        <begin position="49"/>
        <end position="187"/>
    </location>
</feature>
<dbReference type="InterPro" id="IPR028098">
    <property type="entry name" value="Glyco_trans_4-like_N"/>
</dbReference>
<name>A0A0G0XK10_9BACT</name>
<evidence type="ECO:0000259" key="1">
    <source>
        <dbReference type="Pfam" id="PF00534"/>
    </source>
</evidence>
<dbReference type="Pfam" id="PF00534">
    <property type="entry name" value="Glycos_transf_1"/>
    <property type="match status" value="1"/>
</dbReference>
<protein>
    <submittedName>
        <fullName evidence="3">Glycosyl transferase group 1</fullName>
    </submittedName>
</protein>
<keyword evidence="3" id="KW-0808">Transferase</keyword>